<dbReference type="Proteomes" id="UP000002221">
    <property type="component" value="Chromosome"/>
</dbReference>
<sequence>MSPHVLFVFLDGVGLGPPHPRNPFAENWPGLKRLTCGQRWTDRAHPFHRPRHVFRPLDATLGVPGLPQSGTGQTALLTGFNAPRIAGRHYGPYAHSRTRAVLARYNIFRRLKTRGLSVAFANAYPPVFFEQARRRDRWSVTTRCCREADVRLRTLEDLARGEAVAADLTGRRLREAGFPVTLIDEAEAARHLALLLQQHHFVLFEYFLTDQAGHHQDMDEARAVLASLDRFFSALLELLDTERHLLVVTSDHGNLEDLRVRTHTRNPVPLIARGRGAELFRHTRDLRDVTPAIVAALEAAATPPRRPAPLRP</sequence>
<organism evidence="5 6">
    <name type="scientific">Rhodothermus marinus (strain ATCC 43812 / DSM 4252 / R-10)</name>
    <name type="common">Rhodothermus obamensis</name>
    <dbReference type="NCBI Taxonomy" id="518766"/>
    <lineage>
        <taxon>Bacteria</taxon>
        <taxon>Pseudomonadati</taxon>
        <taxon>Rhodothermota</taxon>
        <taxon>Rhodothermia</taxon>
        <taxon>Rhodothermales</taxon>
        <taxon>Rhodothermaceae</taxon>
        <taxon>Rhodothermus</taxon>
    </lineage>
</organism>
<dbReference type="Pfam" id="PF01676">
    <property type="entry name" value="Metalloenzyme"/>
    <property type="match status" value="1"/>
</dbReference>
<comment type="similarity">
    <text evidence="1">Belongs to the phosphopentomutase family.</text>
</comment>
<feature type="domain" description="Metalloenzyme" evidence="4">
    <location>
        <begin position="194"/>
        <end position="298"/>
    </location>
</feature>
<dbReference type="InterPro" id="IPR010045">
    <property type="entry name" value="DeoB"/>
</dbReference>
<evidence type="ECO:0000256" key="2">
    <source>
        <dbReference type="ARBA" id="ARBA00022723"/>
    </source>
</evidence>
<dbReference type="RefSeq" id="WP_012843682.1">
    <property type="nucleotide sequence ID" value="NC_013501.1"/>
</dbReference>
<dbReference type="GO" id="GO:0008973">
    <property type="term" value="F:phosphopentomutase activity"/>
    <property type="evidence" value="ECO:0007669"/>
    <property type="project" value="InterPro"/>
</dbReference>
<accession>D0MHW2</accession>
<dbReference type="InterPro" id="IPR017850">
    <property type="entry name" value="Alkaline_phosphatase_core_sf"/>
</dbReference>
<dbReference type="KEGG" id="rmr:Rmar_1180"/>
<keyword evidence="2" id="KW-0479">Metal-binding</keyword>
<evidence type="ECO:0000259" key="4">
    <source>
        <dbReference type="Pfam" id="PF01676"/>
    </source>
</evidence>
<keyword evidence="3" id="KW-0464">Manganese</keyword>
<evidence type="ECO:0000256" key="1">
    <source>
        <dbReference type="ARBA" id="ARBA00010373"/>
    </source>
</evidence>
<gene>
    <name evidence="5" type="ordered locus">Rmar_1180</name>
</gene>
<dbReference type="GO" id="GO:0043094">
    <property type="term" value="P:metabolic compound salvage"/>
    <property type="evidence" value="ECO:0007669"/>
    <property type="project" value="InterPro"/>
</dbReference>
<dbReference type="eggNOG" id="COG0696">
    <property type="taxonomic scope" value="Bacteria"/>
</dbReference>
<evidence type="ECO:0000256" key="3">
    <source>
        <dbReference type="ARBA" id="ARBA00023211"/>
    </source>
</evidence>
<dbReference type="GO" id="GO:0005829">
    <property type="term" value="C:cytosol"/>
    <property type="evidence" value="ECO:0007669"/>
    <property type="project" value="TreeGrafter"/>
</dbReference>
<proteinExistence type="inferred from homology"/>
<dbReference type="InterPro" id="IPR006124">
    <property type="entry name" value="Metalloenzyme"/>
</dbReference>
<dbReference type="SUPFAM" id="SSF53649">
    <property type="entry name" value="Alkaline phosphatase-like"/>
    <property type="match status" value="1"/>
</dbReference>
<reference evidence="5 6" key="1">
    <citation type="journal article" date="2009" name="Stand. Genomic Sci.">
        <title>Complete genome sequence of Rhodothermus marinus type strain (R-10).</title>
        <authorList>
            <person name="Nolan M."/>
            <person name="Tindall B.J."/>
            <person name="Pomrenke H."/>
            <person name="Lapidus A."/>
            <person name="Copeland A."/>
            <person name="Glavina Del Rio T."/>
            <person name="Lucas S."/>
            <person name="Chen F."/>
            <person name="Tice H."/>
            <person name="Cheng J.F."/>
            <person name="Saunders E."/>
            <person name="Han C."/>
            <person name="Bruce D."/>
            <person name="Goodwin L."/>
            <person name="Chain P."/>
            <person name="Pitluck S."/>
            <person name="Ovchinikova G."/>
            <person name="Pati A."/>
            <person name="Ivanova N."/>
            <person name="Mavromatis K."/>
            <person name="Chen A."/>
            <person name="Palaniappan K."/>
            <person name="Land M."/>
            <person name="Hauser L."/>
            <person name="Chang Y.J."/>
            <person name="Jeffries C.D."/>
            <person name="Brettin T."/>
            <person name="Goker M."/>
            <person name="Bristow J."/>
            <person name="Eisen J.A."/>
            <person name="Markowitz V."/>
            <person name="Hugenholtz P."/>
            <person name="Kyrpides N.C."/>
            <person name="Klenk H.P."/>
            <person name="Detter J.C."/>
        </authorList>
    </citation>
    <scope>NUCLEOTIDE SEQUENCE [LARGE SCALE GENOMIC DNA]</scope>
    <source>
        <strain evidence="6">ATCC 43812 / DSM 4252 / R-10</strain>
    </source>
</reference>
<dbReference type="PANTHER" id="PTHR21110">
    <property type="entry name" value="PHOSPHOPENTOMUTASE"/>
    <property type="match status" value="1"/>
</dbReference>
<dbReference type="EMBL" id="CP001807">
    <property type="protein sequence ID" value="ACY48070.1"/>
    <property type="molecule type" value="Genomic_DNA"/>
</dbReference>
<keyword evidence="6" id="KW-1185">Reference proteome</keyword>
<dbReference type="GO" id="GO:0000287">
    <property type="term" value="F:magnesium ion binding"/>
    <property type="evidence" value="ECO:0007669"/>
    <property type="project" value="InterPro"/>
</dbReference>
<dbReference type="Gene3D" id="3.40.720.10">
    <property type="entry name" value="Alkaline Phosphatase, subunit A"/>
    <property type="match status" value="1"/>
</dbReference>
<dbReference type="OrthoDB" id="9778226at2"/>
<dbReference type="HOGENOM" id="CLU_079842_0_0_10"/>
<evidence type="ECO:0000313" key="5">
    <source>
        <dbReference type="EMBL" id="ACY48070.1"/>
    </source>
</evidence>
<dbReference type="STRING" id="518766.Rmar_1180"/>
<name>D0MHW2_RHOM4</name>
<evidence type="ECO:0000313" key="6">
    <source>
        <dbReference type="Proteomes" id="UP000002221"/>
    </source>
</evidence>
<dbReference type="AlphaFoldDB" id="D0MHW2"/>
<dbReference type="GO" id="GO:0009117">
    <property type="term" value="P:nucleotide metabolic process"/>
    <property type="evidence" value="ECO:0007669"/>
    <property type="project" value="InterPro"/>
</dbReference>
<protein>
    <submittedName>
        <fullName evidence="5">Metalloenzyme domain protein</fullName>
    </submittedName>
</protein>
<dbReference type="PANTHER" id="PTHR21110:SF0">
    <property type="entry name" value="PHOSPHOPENTOMUTASE"/>
    <property type="match status" value="1"/>
</dbReference>